<dbReference type="SUPFAM" id="SSF158472">
    <property type="entry name" value="HAMP domain-like"/>
    <property type="match status" value="1"/>
</dbReference>
<name>A0A4R5U3Z4_9GAMM</name>
<dbReference type="InterPro" id="IPR043128">
    <property type="entry name" value="Rev_trsase/Diguanyl_cyclase"/>
</dbReference>
<dbReference type="PROSITE" id="PS50887">
    <property type="entry name" value="GGDEF"/>
    <property type="match status" value="1"/>
</dbReference>
<feature type="domain" description="EAL" evidence="2">
    <location>
        <begin position="519"/>
        <end position="772"/>
    </location>
</feature>
<dbReference type="PANTHER" id="PTHR33121">
    <property type="entry name" value="CYCLIC DI-GMP PHOSPHODIESTERASE PDEF"/>
    <property type="match status" value="1"/>
</dbReference>
<dbReference type="AlphaFoldDB" id="A0A4R5U3Z4"/>
<keyword evidence="6" id="KW-1185">Reference proteome</keyword>
<dbReference type="SMART" id="SM00267">
    <property type="entry name" value="GGDEF"/>
    <property type="match status" value="1"/>
</dbReference>
<dbReference type="Proteomes" id="UP000294796">
    <property type="component" value="Unassembled WGS sequence"/>
</dbReference>
<dbReference type="InterPro" id="IPR001633">
    <property type="entry name" value="EAL_dom"/>
</dbReference>
<dbReference type="GO" id="GO:0007165">
    <property type="term" value="P:signal transduction"/>
    <property type="evidence" value="ECO:0007669"/>
    <property type="project" value="InterPro"/>
</dbReference>
<dbReference type="CDD" id="cd01949">
    <property type="entry name" value="GGDEF"/>
    <property type="match status" value="1"/>
</dbReference>
<organism evidence="5 6">
    <name type="scientific">Luteimonas aestuarii</name>
    <dbReference type="NCBI Taxonomy" id="453837"/>
    <lineage>
        <taxon>Bacteria</taxon>
        <taxon>Pseudomonadati</taxon>
        <taxon>Pseudomonadota</taxon>
        <taxon>Gammaproteobacteria</taxon>
        <taxon>Lysobacterales</taxon>
        <taxon>Lysobacteraceae</taxon>
        <taxon>Luteimonas</taxon>
    </lineage>
</organism>
<dbReference type="Gene3D" id="3.20.20.450">
    <property type="entry name" value="EAL domain"/>
    <property type="match status" value="1"/>
</dbReference>
<keyword evidence="1" id="KW-1133">Transmembrane helix</keyword>
<evidence type="ECO:0000256" key="1">
    <source>
        <dbReference type="SAM" id="Phobius"/>
    </source>
</evidence>
<keyword evidence="1" id="KW-0472">Membrane</keyword>
<dbReference type="EMBL" id="SMTF01000001">
    <property type="protein sequence ID" value="TDK28442.1"/>
    <property type="molecule type" value="Genomic_DNA"/>
</dbReference>
<dbReference type="CDD" id="cd01948">
    <property type="entry name" value="EAL"/>
    <property type="match status" value="1"/>
</dbReference>
<sequence length="787" mass="84938">MFQRFQARIVALMILVVLLAQLATFGVVTVATERAVGSRLQQELRVGQRVWEQFHDNRAEQLLASGSVLADDFGFRAAAATGDAPTIASALGNHGARMGADLAWLLTPQGKWVAGTEGIGMPPREMLAALVAEAQAAGFAMQVLSVQDRLLQVALLPVMAPDLVGWLAVGQAFEDRAAADYRNLTGLDASFVSGSAGAWQVHATSLPRTERNALALTTLPVDASGESLRLDDARYLAVARPLEGGTQGQQVVLQGSFDAALAPYMALRTRILAMSALAALLALVVAATLGRGISRPLARLADAARRIQAGDYSRPPQPEGRGEIADLAGAFGRMQADIAAREARILHQARHDGLTGLPNRGHARDLLQAAIQAGDAAGTSSAVVAIDLDRFKEINDTLGHDFADEVLQEVGRRLRATLAPQHVVARLGGDEFLAVLVGVDAESAMAEASSLLSRLRHPLELSRTRISLDASLGVAMHPAHGADADTLLRRADIALYDAKAAHSGTALYAPGRDEVHLRQLTLMSDLRKSIERGQLTLRFQPKLQVADAHVVHVEALLRWRHATLGMVPPDEFIPLAERSGFIHELTRYVLDESLRCNARWRREGVDLGLAVNLSAMDLMDADLPDFILDRLRRHGVPAGKLILEVTEGALMRDIDYAIRMLLRLKACGIRLAIDDFGTGYSSLAQLKRMPVDELKIDKSFVMQLAEGSDDAVIVRSTIELGHNMGLSVIAEGVENEAAMTLLRSYRCDMVQGYLFSAPLDADALLSWCRRHAGEGQRIHVATTEVDA</sequence>
<dbReference type="CDD" id="cd06225">
    <property type="entry name" value="HAMP"/>
    <property type="match status" value="1"/>
</dbReference>
<feature type="domain" description="HAMP" evidence="3">
    <location>
        <begin position="291"/>
        <end position="343"/>
    </location>
</feature>
<gene>
    <name evidence="5" type="ORF">E2F46_00690</name>
</gene>
<evidence type="ECO:0000259" key="3">
    <source>
        <dbReference type="PROSITE" id="PS50885"/>
    </source>
</evidence>
<dbReference type="SUPFAM" id="SSF141868">
    <property type="entry name" value="EAL domain-like"/>
    <property type="match status" value="1"/>
</dbReference>
<dbReference type="InterPro" id="IPR029150">
    <property type="entry name" value="dCache_3"/>
</dbReference>
<dbReference type="GO" id="GO:0016020">
    <property type="term" value="C:membrane"/>
    <property type="evidence" value="ECO:0007669"/>
    <property type="project" value="InterPro"/>
</dbReference>
<evidence type="ECO:0000313" key="5">
    <source>
        <dbReference type="EMBL" id="TDK28442.1"/>
    </source>
</evidence>
<evidence type="ECO:0000259" key="2">
    <source>
        <dbReference type="PROSITE" id="PS50883"/>
    </source>
</evidence>
<keyword evidence="1" id="KW-0812">Transmembrane</keyword>
<feature type="domain" description="GGDEF" evidence="4">
    <location>
        <begin position="379"/>
        <end position="520"/>
    </location>
</feature>
<dbReference type="Gene3D" id="6.10.340.10">
    <property type="match status" value="1"/>
</dbReference>
<dbReference type="OrthoDB" id="197861at2"/>
<evidence type="ECO:0000259" key="4">
    <source>
        <dbReference type="PROSITE" id="PS50887"/>
    </source>
</evidence>
<dbReference type="InterPro" id="IPR003660">
    <property type="entry name" value="HAMP_dom"/>
</dbReference>
<dbReference type="InterPro" id="IPR035919">
    <property type="entry name" value="EAL_sf"/>
</dbReference>
<dbReference type="Gene3D" id="3.30.70.270">
    <property type="match status" value="1"/>
</dbReference>
<dbReference type="SMART" id="SM00052">
    <property type="entry name" value="EAL"/>
    <property type="match status" value="1"/>
</dbReference>
<evidence type="ECO:0000313" key="6">
    <source>
        <dbReference type="Proteomes" id="UP000294796"/>
    </source>
</evidence>
<reference evidence="5 6" key="1">
    <citation type="submission" date="2019-03" db="EMBL/GenBank/DDBJ databases">
        <title>Luteimonas zhaokaii sp.nov., isolated from the rectal contents of Plateau pika in Yushu, Qinghai Province, China.</title>
        <authorList>
            <person name="Zhang G."/>
        </authorList>
    </citation>
    <scope>NUCLEOTIDE SEQUENCE [LARGE SCALE GENOMIC DNA]</scope>
    <source>
        <strain evidence="5 6">B9</strain>
    </source>
</reference>
<dbReference type="Pfam" id="PF14827">
    <property type="entry name" value="dCache_3"/>
    <property type="match status" value="1"/>
</dbReference>
<dbReference type="GO" id="GO:0071111">
    <property type="term" value="F:cyclic-guanylate-specific phosphodiesterase activity"/>
    <property type="evidence" value="ECO:0007669"/>
    <property type="project" value="InterPro"/>
</dbReference>
<dbReference type="PROSITE" id="PS50885">
    <property type="entry name" value="HAMP"/>
    <property type="match status" value="1"/>
</dbReference>
<proteinExistence type="predicted"/>
<dbReference type="InterPro" id="IPR000160">
    <property type="entry name" value="GGDEF_dom"/>
</dbReference>
<dbReference type="SMART" id="SM00304">
    <property type="entry name" value="HAMP"/>
    <property type="match status" value="1"/>
</dbReference>
<dbReference type="InterPro" id="IPR050706">
    <property type="entry name" value="Cyclic-di-GMP_PDE-like"/>
</dbReference>
<comment type="caution">
    <text evidence="5">The sequence shown here is derived from an EMBL/GenBank/DDBJ whole genome shotgun (WGS) entry which is preliminary data.</text>
</comment>
<dbReference type="NCBIfam" id="TIGR00254">
    <property type="entry name" value="GGDEF"/>
    <property type="match status" value="1"/>
</dbReference>
<dbReference type="PANTHER" id="PTHR33121:SF71">
    <property type="entry name" value="OXYGEN SENSOR PROTEIN DOSP"/>
    <property type="match status" value="1"/>
</dbReference>
<protein>
    <submittedName>
        <fullName evidence="5">EAL domain-containing protein</fullName>
    </submittedName>
</protein>
<feature type="transmembrane region" description="Helical" evidence="1">
    <location>
        <begin position="271"/>
        <end position="290"/>
    </location>
</feature>
<dbReference type="Pfam" id="PF00672">
    <property type="entry name" value="HAMP"/>
    <property type="match status" value="1"/>
</dbReference>
<accession>A0A4R5U3Z4</accession>
<dbReference type="Pfam" id="PF00990">
    <property type="entry name" value="GGDEF"/>
    <property type="match status" value="1"/>
</dbReference>
<dbReference type="PROSITE" id="PS50883">
    <property type="entry name" value="EAL"/>
    <property type="match status" value="1"/>
</dbReference>
<dbReference type="Pfam" id="PF00563">
    <property type="entry name" value="EAL"/>
    <property type="match status" value="1"/>
</dbReference>
<dbReference type="SUPFAM" id="SSF55073">
    <property type="entry name" value="Nucleotide cyclase"/>
    <property type="match status" value="1"/>
</dbReference>
<dbReference type="InterPro" id="IPR029787">
    <property type="entry name" value="Nucleotide_cyclase"/>
</dbReference>